<reference evidence="1" key="2">
    <citation type="journal article" date="2015" name="Data Brief">
        <title>Shoot transcriptome of the giant reed, Arundo donax.</title>
        <authorList>
            <person name="Barrero R.A."/>
            <person name="Guerrero F.D."/>
            <person name="Moolhuijzen P."/>
            <person name="Goolsby J.A."/>
            <person name="Tidwell J."/>
            <person name="Bellgard S.E."/>
            <person name="Bellgard M.I."/>
        </authorList>
    </citation>
    <scope>NUCLEOTIDE SEQUENCE</scope>
    <source>
        <tissue evidence="1">Shoot tissue taken approximately 20 cm above the soil surface</tissue>
    </source>
</reference>
<dbReference type="EMBL" id="GBRH01275632">
    <property type="protein sequence ID" value="JAD22263.1"/>
    <property type="molecule type" value="Transcribed_RNA"/>
</dbReference>
<accession>A0A0A8YA73</accession>
<dbReference type="AlphaFoldDB" id="A0A0A8YA73"/>
<reference evidence="1" key="1">
    <citation type="submission" date="2014-09" db="EMBL/GenBank/DDBJ databases">
        <authorList>
            <person name="Magalhaes I.L.F."/>
            <person name="Oliveira U."/>
            <person name="Santos F.R."/>
            <person name="Vidigal T.H.D.A."/>
            <person name="Brescovit A.D."/>
            <person name="Santos A.J."/>
        </authorList>
    </citation>
    <scope>NUCLEOTIDE SEQUENCE</scope>
    <source>
        <tissue evidence="1">Shoot tissue taken approximately 20 cm above the soil surface</tissue>
    </source>
</reference>
<name>A0A0A8YA73_ARUDO</name>
<evidence type="ECO:0000313" key="1">
    <source>
        <dbReference type="EMBL" id="JAD22263.1"/>
    </source>
</evidence>
<proteinExistence type="predicted"/>
<sequence length="51" mass="5528">MYANKVKASAPVATHSLSKTETAMTPVATHSLAKKETAVRMKCALQEWLPV</sequence>
<protein>
    <submittedName>
        <fullName evidence="1">Uncharacterized protein</fullName>
    </submittedName>
</protein>
<organism evidence="1">
    <name type="scientific">Arundo donax</name>
    <name type="common">Giant reed</name>
    <name type="synonym">Donax arundinaceus</name>
    <dbReference type="NCBI Taxonomy" id="35708"/>
    <lineage>
        <taxon>Eukaryota</taxon>
        <taxon>Viridiplantae</taxon>
        <taxon>Streptophyta</taxon>
        <taxon>Embryophyta</taxon>
        <taxon>Tracheophyta</taxon>
        <taxon>Spermatophyta</taxon>
        <taxon>Magnoliopsida</taxon>
        <taxon>Liliopsida</taxon>
        <taxon>Poales</taxon>
        <taxon>Poaceae</taxon>
        <taxon>PACMAD clade</taxon>
        <taxon>Arundinoideae</taxon>
        <taxon>Arundineae</taxon>
        <taxon>Arundo</taxon>
    </lineage>
</organism>